<evidence type="ECO:0000259" key="11">
    <source>
        <dbReference type="Pfam" id="PF03449"/>
    </source>
</evidence>
<dbReference type="PANTHER" id="PTHR30437:SF4">
    <property type="entry name" value="TRANSCRIPTION ELONGATION FACTOR GREA"/>
    <property type="match status" value="1"/>
</dbReference>
<dbReference type="PROSITE" id="PS00829">
    <property type="entry name" value="GREAB_1"/>
    <property type="match status" value="1"/>
</dbReference>
<dbReference type="GO" id="GO:0070063">
    <property type="term" value="F:RNA polymerase binding"/>
    <property type="evidence" value="ECO:0007669"/>
    <property type="project" value="InterPro"/>
</dbReference>
<keyword evidence="4 8" id="KW-0238">DNA-binding</keyword>
<dbReference type="InterPro" id="IPR001437">
    <property type="entry name" value="Tscrpt_elong_fac_GreA/B_C"/>
</dbReference>
<sequence>MKKDEVILTQEGLEQIEEELNELKTVKRKELAERLKVAISYGDLKENSEYHSAKDDQSHMETRILVLERMIKRARVVSADSVNLNEVGVGSYVILNDIEFAEKIEYRIVGPAEANVAENKISYESPLGKGLLGKKVGDIINVNAPMGNLQYELLEIKMI</sequence>
<keyword evidence="12" id="KW-0251">Elongation factor</keyword>
<dbReference type="PROSITE" id="PS00830">
    <property type="entry name" value="GREAB_2"/>
    <property type="match status" value="1"/>
</dbReference>
<evidence type="ECO:0000256" key="6">
    <source>
        <dbReference type="ARBA" id="ARBA00024916"/>
    </source>
</evidence>
<dbReference type="OrthoDB" id="9808774at2"/>
<dbReference type="PANTHER" id="PTHR30437">
    <property type="entry name" value="TRANSCRIPTION ELONGATION FACTOR GREA"/>
    <property type="match status" value="1"/>
</dbReference>
<feature type="domain" description="Transcription elongation factor GreA/GreB N-terminal" evidence="11">
    <location>
        <begin position="6"/>
        <end position="76"/>
    </location>
</feature>
<evidence type="ECO:0000259" key="10">
    <source>
        <dbReference type="Pfam" id="PF01272"/>
    </source>
</evidence>
<dbReference type="InterPro" id="IPR022691">
    <property type="entry name" value="Tscrpt_elong_fac_GreA/B_N"/>
</dbReference>
<gene>
    <name evidence="8 12" type="primary">greA</name>
    <name evidence="12" type="ORF">D7M11_26630</name>
</gene>
<keyword evidence="12" id="KW-0648">Protein biosynthesis</keyword>
<dbReference type="Gene3D" id="3.10.50.30">
    <property type="entry name" value="Transcription elongation factor, GreA/GreB, C-terminal domain"/>
    <property type="match status" value="1"/>
</dbReference>
<dbReference type="Pfam" id="PF03449">
    <property type="entry name" value="GreA_GreB_N"/>
    <property type="match status" value="1"/>
</dbReference>
<comment type="function">
    <text evidence="6 8 9">Necessary for efficient RNA polymerase transcription elongation past template-encoded arresting sites. The arresting sites in DNA have the property of trapping a certain fraction of elongating RNA polymerases that pass through, resulting in locked ternary complexes. Cleavage of the nascent transcript by cleavage factors such as GreA or GreB allows the resumption of elongation from the new 3'terminus. GreA releases sequences of 2 to 3 nucleotides.</text>
</comment>
<dbReference type="SUPFAM" id="SSF46557">
    <property type="entry name" value="GreA transcript cleavage protein, N-terminal domain"/>
    <property type="match status" value="1"/>
</dbReference>
<keyword evidence="8" id="KW-0175">Coiled coil</keyword>
<dbReference type="InterPro" id="IPR006359">
    <property type="entry name" value="Tscrpt_elong_fac_GreA"/>
</dbReference>
<accession>A0A3B0BTA1</accession>
<dbReference type="GO" id="GO:0003746">
    <property type="term" value="F:translation elongation factor activity"/>
    <property type="evidence" value="ECO:0007669"/>
    <property type="project" value="UniProtKB-KW"/>
</dbReference>
<dbReference type="SUPFAM" id="SSF54534">
    <property type="entry name" value="FKBP-like"/>
    <property type="match status" value="1"/>
</dbReference>
<evidence type="ECO:0000256" key="2">
    <source>
        <dbReference type="ARBA" id="ARBA00013729"/>
    </source>
</evidence>
<comment type="caution">
    <text evidence="12">The sequence shown here is derived from an EMBL/GenBank/DDBJ whole genome shotgun (WGS) entry which is preliminary data.</text>
</comment>
<reference evidence="12 13" key="1">
    <citation type="journal article" date="2007" name="Int. J. Syst. Evol. Microbiol.">
        <title>Paenibacillus ginsengarvi sp. nov., isolated from soil from ginseng cultivation.</title>
        <authorList>
            <person name="Yoon M.H."/>
            <person name="Ten L.N."/>
            <person name="Im W.T."/>
        </authorList>
    </citation>
    <scope>NUCLEOTIDE SEQUENCE [LARGE SCALE GENOMIC DNA]</scope>
    <source>
        <strain evidence="12 13">KCTC 13059</strain>
    </source>
</reference>
<dbReference type="InterPro" id="IPR028624">
    <property type="entry name" value="Tscrpt_elong_fac_GreA/B"/>
</dbReference>
<dbReference type="GO" id="GO:0003677">
    <property type="term" value="F:DNA binding"/>
    <property type="evidence" value="ECO:0007669"/>
    <property type="project" value="UniProtKB-UniRule"/>
</dbReference>
<dbReference type="RefSeq" id="WP_120750303.1">
    <property type="nucleotide sequence ID" value="NZ_RBAH01000024.1"/>
</dbReference>
<dbReference type="InterPro" id="IPR018151">
    <property type="entry name" value="TF_GreA/GreB_CS"/>
</dbReference>
<dbReference type="Gene3D" id="1.10.287.180">
    <property type="entry name" value="Transcription elongation factor, GreA/GreB, N-terminal domain"/>
    <property type="match status" value="1"/>
</dbReference>
<dbReference type="Proteomes" id="UP000282311">
    <property type="component" value="Unassembled WGS sequence"/>
</dbReference>
<dbReference type="PIRSF" id="PIRSF006092">
    <property type="entry name" value="GreA_GreB"/>
    <property type="match status" value="1"/>
</dbReference>
<dbReference type="InterPro" id="IPR036953">
    <property type="entry name" value="GreA/GreB_C_sf"/>
</dbReference>
<dbReference type="InterPro" id="IPR036805">
    <property type="entry name" value="Tscrpt_elong_fac_GreA/B_N_sf"/>
</dbReference>
<evidence type="ECO:0000256" key="1">
    <source>
        <dbReference type="ARBA" id="ARBA00008213"/>
    </source>
</evidence>
<dbReference type="EMBL" id="RBAH01000024">
    <property type="protein sequence ID" value="RKN74856.1"/>
    <property type="molecule type" value="Genomic_DNA"/>
</dbReference>
<dbReference type="HAMAP" id="MF_00105">
    <property type="entry name" value="GreA_GreB"/>
    <property type="match status" value="1"/>
</dbReference>
<comment type="similarity">
    <text evidence="1 8 9">Belongs to the GreA/GreB family.</text>
</comment>
<evidence type="ECO:0000256" key="4">
    <source>
        <dbReference type="ARBA" id="ARBA00023125"/>
    </source>
</evidence>
<evidence type="ECO:0000256" key="9">
    <source>
        <dbReference type="RuleBase" id="RU000556"/>
    </source>
</evidence>
<protein>
    <recommendedName>
        <fullName evidence="2 8">Transcription elongation factor GreA</fullName>
    </recommendedName>
    <alternativeName>
        <fullName evidence="7 8">Transcript cleavage factor GreA</fullName>
    </alternativeName>
</protein>
<evidence type="ECO:0000313" key="12">
    <source>
        <dbReference type="EMBL" id="RKN74856.1"/>
    </source>
</evidence>
<feature type="coiled-coil region" evidence="8">
    <location>
        <begin position="6"/>
        <end position="33"/>
    </location>
</feature>
<dbReference type="AlphaFoldDB" id="A0A3B0BTA1"/>
<dbReference type="GO" id="GO:0006354">
    <property type="term" value="P:DNA-templated transcription elongation"/>
    <property type="evidence" value="ECO:0007669"/>
    <property type="project" value="TreeGrafter"/>
</dbReference>
<dbReference type="InterPro" id="IPR023459">
    <property type="entry name" value="Tscrpt_elong_fac_GreA/B_fam"/>
</dbReference>
<evidence type="ECO:0000256" key="5">
    <source>
        <dbReference type="ARBA" id="ARBA00023163"/>
    </source>
</evidence>
<keyword evidence="13" id="KW-1185">Reference proteome</keyword>
<evidence type="ECO:0000256" key="8">
    <source>
        <dbReference type="HAMAP-Rule" id="MF_00105"/>
    </source>
</evidence>
<evidence type="ECO:0000256" key="7">
    <source>
        <dbReference type="ARBA" id="ARBA00030776"/>
    </source>
</evidence>
<proteinExistence type="inferred from homology"/>
<name>A0A3B0BTA1_9BACL</name>
<dbReference type="NCBIfam" id="NF001263">
    <property type="entry name" value="PRK00226.1-4"/>
    <property type="match status" value="1"/>
</dbReference>
<evidence type="ECO:0000313" key="13">
    <source>
        <dbReference type="Proteomes" id="UP000282311"/>
    </source>
</evidence>
<dbReference type="NCBIfam" id="TIGR01462">
    <property type="entry name" value="greA"/>
    <property type="match status" value="1"/>
</dbReference>
<dbReference type="FunFam" id="3.10.50.30:FF:000001">
    <property type="entry name" value="Transcription elongation factor GreA"/>
    <property type="match status" value="1"/>
</dbReference>
<dbReference type="FunFam" id="1.10.287.180:FF:000001">
    <property type="entry name" value="Transcription elongation factor GreA"/>
    <property type="match status" value="1"/>
</dbReference>
<evidence type="ECO:0000256" key="3">
    <source>
        <dbReference type="ARBA" id="ARBA00023015"/>
    </source>
</evidence>
<keyword evidence="5 8" id="KW-0804">Transcription</keyword>
<dbReference type="GO" id="GO:0032784">
    <property type="term" value="P:regulation of DNA-templated transcription elongation"/>
    <property type="evidence" value="ECO:0007669"/>
    <property type="project" value="UniProtKB-UniRule"/>
</dbReference>
<dbReference type="Pfam" id="PF01272">
    <property type="entry name" value="GreA_GreB"/>
    <property type="match status" value="1"/>
</dbReference>
<feature type="domain" description="Transcription elongation factor GreA/GreB C-terminal" evidence="10">
    <location>
        <begin position="85"/>
        <end position="157"/>
    </location>
</feature>
<organism evidence="12 13">
    <name type="scientific">Paenibacillus ginsengarvi</name>
    <dbReference type="NCBI Taxonomy" id="400777"/>
    <lineage>
        <taxon>Bacteria</taxon>
        <taxon>Bacillati</taxon>
        <taxon>Bacillota</taxon>
        <taxon>Bacilli</taxon>
        <taxon>Bacillales</taxon>
        <taxon>Paenibacillaceae</taxon>
        <taxon>Paenibacillus</taxon>
    </lineage>
</organism>
<keyword evidence="3 8" id="KW-0805">Transcription regulation</keyword>